<dbReference type="EMBL" id="LR787591">
    <property type="protein sequence ID" value="CAB3263453.1"/>
    <property type="molecule type" value="mRNA"/>
</dbReference>
<feature type="transmembrane region" description="Helical" evidence="1">
    <location>
        <begin position="137"/>
        <end position="158"/>
    </location>
</feature>
<feature type="transmembrane region" description="Helical" evidence="1">
    <location>
        <begin position="37"/>
        <end position="59"/>
    </location>
</feature>
<name>A0A6F9DKG5_9ASCI</name>
<feature type="transmembrane region" description="Helical" evidence="1">
    <location>
        <begin position="350"/>
        <end position="374"/>
    </location>
</feature>
<dbReference type="PANTHER" id="PTHR16130">
    <property type="entry name" value="LYSOSOMAL COBALAMIN TRANSPORTER-RELATED"/>
    <property type="match status" value="1"/>
</dbReference>
<organism evidence="2">
    <name type="scientific">Phallusia mammillata</name>
    <dbReference type="NCBI Taxonomy" id="59560"/>
    <lineage>
        <taxon>Eukaryota</taxon>
        <taxon>Metazoa</taxon>
        <taxon>Chordata</taxon>
        <taxon>Tunicata</taxon>
        <taxon>Ascidiacea</taxon>
        <taxon>Phlebobranchia</taxon>
        <taxon>Ascidiidae</taxon>
        <taxon>Phallusia</taxon>
    </lineage>
</organism>
<dbReference type="PANTHER" id="PTHR16130:SF2">
    <property type="entry name" value="LYSOSOMAL COBALAMIN TRANSPORT ESCORT PROTEIN LMBD1"/>
    <property type="match status" value="1"/>
</dbReference>
<protein>
    <submittedName>
        <fullName evidence="2">Probable lysosomal cobalamin transporter</fullName>
    </submittedName>
</protein>
<dbReference type="GO" id="GO:0031419">
    <property type="term" value="F:cobalamin binding"/>
    <property type="evidence" value="ECO:0007669"/>
    <property type="project" value="UniProtKB-KW"/>
</dbReference>
<dbReference type="GO" id="GO:0005765">
    <property type="term" value="C:lysosomal membrane"/>
    <property type="evidence" value="ECO:0007669"/>
    <property type="project" value="UniProtKB-SubCell"/>
</dbReference>
<reference evidence="2" key="1">
    <citation type="submission" date="2020-04" db="EMBL/GenBank/DDBJ databases">
        <authorList>
            <person name="Neveu A P."/>
        </authorList>
    </citation>
    <scope>NUCLEOTIDE SEQUENCE</scope>
    <source>
        <tissue evidence="2">Whole embryo</tissue>
    </source>
</reference>
<keyword evidence="1" id="KW-0812">Transmembrane</keyword>
<feature type="transmembrane region" description="Helical" evidence="1">
    <location>
        <begin position="97"/>
        <end position="116"/>
    </location>
</feature>
<keyword evidence="1" id="KW-1133">Transmembrane helix</keyword>
<feature type="transmembrane region" description="Helical" evidence="1">
    <location>
        <begin position="12"/>
        <end position="32"/>
    </location>
</feature>
<evidence type="ECO:0000313" key="2">
    <source>
        <dbReference type="EMBL" id="CAB3263453.1"/>
    </source>
</evidence>
<keyword evidence="1" id="KW-0472">Membrane</keyword>
<gene>
    <name evidence="2" type="primary">Lmbrd1</name>
</gene>
<dbReference type="InterPro" id="IPR050854">
    <property type="entry name" value="LMBD1_LysCbl_Transport"/>
</dbReference>
<dbReference type="GO" id="GO:0072665">
    <property type="term" value="P:protein localization to vacuole"/>
    <property type="evidence" value="ECO:0007669"/>
    <property type="project" value="TreeGrafter"/>
</dbReference>
<accession>A0A6F9DKG5</accession>
<feature type="transmembrane region" description="Helical" evidence="1">
    <location>
        <begin position="187"/>
        <end position="214"/>
    </location>
</feature>
<feature type="transmembrane region" description="Helical" evidence="1">
    <location>
        <begin position="482"/>
        <end position="509"/>
    </location>
</feature>
<sequence length="536" mass="59995">MAIPWNVSFAAWLPFPIVSILGILVVLGYFVYYKGKFLCLSGIVSISVVVISICFIILLPVDVYLVSSTKDGHGAYMYWVDTETIISVESIVLYGYYGVYGLILLLTFGIVPFVYFTYPSHTSEEENNLNWMRGLKFVLGSLCILCVLLVTGAVIPMGDLPNKNSTLYKQLAFVTDLDCTQTVAENALIFTINLLGLIGMVCAIIYTAYGMVILPVNLIKGPPKEEEQQGDLNHSIEEIKEKIQEIMDKTSSGQPLAEDDRKTLMQYSAHLSRLQSESDAIRHQSYTCCAQISCFTRPLKIAAGCLLLLFAWFIIVTLIISNINRLISSHGMYTGYLLKTQTIFNPLDSLLILAHIAFPCDYIILVLVIGYFAVSSVSGMQHMGIWCLWIQLHRLRAGRTSAKALLFSSYVLAVVTMYAGVLAYSIAPQYVTYGTQMYQVPDDHPWSSMDVISPLPCSADAPADKCIMTRLMTLQTKLFYRMWFIGVAYFWCGWFFILVFVIAFIVAVVRSRKTIAVMLDTDAREDSESAERLIST</sequence>
<dbReference type="AlphaFoldDB" id="A0A6F9DKG5"/>
<evidence type="ECO:0000256" key="1">
    <source>
        <dbReference type="SAM" id="Phobius"/>
    </source>
</evidence>
<feature type="transmembrane region" description="Helical" evidence="1">
    <location>
        <begin position="404"/>
        <end position="427"/>
    </location>
</feature>
<feature type="transmembrane region" description="Helical" evidence="1">
    <location>
        <begin position="301"/>
        <end position="323"/>
    </location>
</feature>
<proteinExistence type="evidence at transcript level"/>